<dbReference type="InterPro" id="IPR011701">
    <property type="entry name" value="MFS"/>
</dbReference>
<feature type="transmembrane region" description="Helical" evidence="7">
    <location>
        <begin position="101"/>
        <end position="119"/>
    </location>
</feature>
<feature type="transmembrane region" description="Helical" evidence="7">
    <location>
        <begin position="145"/>
        <end position="165"/>
    </location>
</feature>
<dbReference type="Pfam" id="PF07690">
    <property type="entry name" value="MFS_1"/>
    <property type="match status" value="1"/>
</dbReference>
<feature type="transmembrane region" description="Helical" evidence="7">
    <location>
        <begin position="171"/>
        <end position="188"/>
    </location>
</feature>
<feature type="transmembrane region" description="Helical" evidence="7">
    <location>
        <begin position="362"/>
        <end position="380"/>
    </location>
</feature>
<sequence length="466" mass="49714">MISLFKRSFYSLLTTQTVANAADILYITALTVLVLEQTSSLLSAVFIPLLRVGAQMISSFLAPLLLAVYQLPFLLFVSQGVQLLFFAALAAYLQYGPQEPALAAVLALVFAMSFMDGWTTPARNALIPRLAPGDSLMKANSLMALSDRIVQFAGWGLSGLLVSVIGPEPTLLLAAVCYAASFLFTPLIRDPLERKGRFWAHPRTDVKEHPARTEPDSRLQTGPKSGPQPLAAEQSGPDSKVKTTTPGAGSKGKLALLREGFGFIAVSPRLRTLAVIDIIETLGATVWVGAFTLAYVQDVLGQGEAWWGYINAVYFAGTVIGSFGVLTLVRKLRNRVYGAMLAGMASYAVLTFLYAFGEWPPAALVLVLLMGPVAELAYIARQTLIQQSADAAILPKVTAAQNTIVSFTSMVSLLLLGWAADRLGIVAVYVLTAALTVCAVLFGLLARRAFAASSAAKADAAAVQHQ</sequence>
<dbReference type="PANTHER" id="PTHR23513:SF19">
    <property type="entry name" value="MAJOR FACILITATOR SUPERFAMILY (MFS) PROFILE DOMAIN-CONTAINING PROTEIN"/>
    <property type="match status" value="1"/>
</dbReference>
<accession>A0ABW5R324</accession>
<feature type="compositionally biased region" description="Basic and acidic residues" evidence="6">
    <location>
        <begin position="203"/>
        <end position="217"/>
    </location>
</feature>
<proteinExistence type="predicted"/>
<evidence type="ECO:0000256" key="5">
    <source>
        <dbReference type="ARBA" id="ARBA00023136"/>
    </source>
</evidence>
<evidence type="ECO:0000256" key="7">
    <source>
        <dbReference type="SAM" id="Phobius"/>
    </source>
</evidence>
<dbReference type="Gene3D" id="1.20.1250.20">
    <property type="entry name" value="MFS general substrate transporter like domains"/>
    <property type="match status" value="1"/>
</dbReference>
<comment type="caution">
    <text evidence="8">The sequence shown here is derived from an EMBL/GenBank/DDBJ whole genome shotgun (WGS) entry which is preliminary data.</text>
</comment>
<evidence type="ECO:0000313" key="8">
    <source>
        <dbReference type="EMBL" id="MFD2663208.1"/>
    </source>
</evidence>
<evidence type="ECO:0000256" key="2">
    <source>
        <dbReference type="ARBA" id="ARBA00022475"/>
    </source>
</evidence>
<feature type="transmembrane region" description="Helical" evidence="7">
    <location>
        <begin position="336"/>
        <end position="356"/>
    </location>
</feature>
<keyword evidence="2" id="KW-1003">Cell membrane</keyword>
<feature type="transmembrane region" description="Helical" evidence="7">
    <location>
        <begin position="426"/>
        <end position="446"/>
    </location>
</feature>
<feature type="region of interest" description="Disordered" evidence="6">
    <location>
        <begin position="203"/>
        <end position="250"/>
    </location>
</feature>
<evidence type="ECO:0000256" key="4">
    <source>
        <dbReference type="ARBA" id="ARBA00022989"/>
    </source>
</evidence>
<evidence type="ECO:0000256" key="3">
    <source>
        <dbReference type="ARBA" id="ARBA00022692"/>
    </source>
</evidence>
<feature type="transmembrane region" description="Helical" evidence="7">
    <location>
        <begin position="400"/>
        <end position="420"/>
    </location>
</feature>
<protein>
    <submittedName>
        <fullName evidence="8">MFS transporter</fullName>
    </submittedName>
</protein>
<reference evidence="9" key="1">
    <citation type="journal article" date="2019" name="Int. J. Syst. Evol. Microbiol.">
        <title>The Global Catalogue of Microorganisms (GCM) 10K type strain sequencing project: providing services to taxonomists for standard genome sequencing and annotation.</title>
        <authorList>
            <consortium name="The Broad Institute Genomics Platform"/>
            <consortium name="The Broad Institute Genome Sequencing Center for Infectious Disease"/>
            <person name="Wu L."/>
            <person name="Ma J."/>
        </authorList>
    </citation>
    <scope>NUCLEOTIDE SEQUENCE [LARGE SCALE GENOMIC DNA]</scope>
    <source>
        <strain evidence="9">TISTR 1827</strain>
    </source>
</reference>
<dbReference type="CDD" id="cd06173">
    <property type="entry name" value="MFS_MefA_like"/>
    <property type="match status" value="1"/>
</dbReference>
<dbReference type="InterPro" id="IPR036259">
    <property type="entry name" value="MFS_trans_sf"/>
</dbReference>
<evidence type="ECO:0000256" key="6">
    <source>
        <dbReference type="SAM" id="MobiDB-lite"/>
    </source>
</evidence>
<evidence type="ECO:0000256" key="1">
    <source>
        <dbReference type="ARBA" id="ARBA00004651"/>
    </source>
</evidence>
<dbReference type="EMBL" id="JBHUMY010000039">
    <property type="protein sequence ID" value="MFD2663208.1"/>
    <property type="molecule type" value="Genomic_DNA"/>
</dbReference>
<dbReference type="RefSeq" id="WP_379278813.1">
    <property type="nucleotide sequence ID" value="NZ_JBHUGT010000043.1"/>
</dbReference>
<organism evidence="8 9">
    <name type="scientific">Paenibacillus thailandensis</name>
    <dbReference type="NCBI Taxonomy" id="393250"/>
    <lineage>
        <taxon>Bacteria</taxon>
        <taxon>Bacillati</taxon>
        <taxon>Bacillota</taxon>
        <taxon>Bacilli</taxon>
        <taxon>Bacillales</taxon>
        <taxon>Paenibacillaceae</taxon>
        <taxon>Paenibacillus</taxon>
    </lineage>
</organism>
<keyword evidence="4 7" id="KW-1133">Transmembrane helix</keyword>
<keyword evidence="9" id="KW-1185">Reference proteome</keyword>
<gene>
    <name evidence="8" type="ORF">ACFSW5_23470</name>
</gene>
<dbReference type="SUPFAM" id="SSF103473">
    <property type="entry name" value="MFS general substrate transporter"/>
    <property type="match status" value="1"/>
</dbReference>
<feature type="transmembrane region" description="Helical" evidence="7">
    <location>
        <begin position="273"/>
        <end position="294"/>
    </location>
</feature>
<evidence type="ECO:0000313" key="9">
    <source>
        <dbReference type="Proteomes" id="UP001597493"/>
    </source>
</evidence>
<dbReference type="PANTHER" id="PTHR23513">
    <property type="entry name" value="INTEGRAL MEMBRANE EFFLUX PROTEIN-RELATED"/>
    <property type="match status" value="1"/>
</dbReference>
<feature type="transmembrane region" description="Helical" evidence="7">
    <location>
        <begin position="12"/>
        <end position="35"/>
    </location>
</feature>
<feature type="transmembrane region" description="Helical" evidence="7">
    <location>
        <begin position="41"/>
        <end position="66"/>
    </location>
</feature>
<keyword evidence="3 7" id="KW-0812">Transmembrane</keyword>
<dbReference type="Proteomes" id="UP001597493">
    <property type="component" value="Unassembled WGS sequence"/>
</dbReference>
<name>A0ABW5R324_9BACL</name>
<comment type="subcellular location">
    <subcellularLocation>
        <location evidence="1">Cell membrane</location>
        <topology evidence="1">Multi-pass membrane protein</topology>
    </subcellularLocation>
</comment>
<feature type="transmembrane region" description="Helical" evidence="7">
    <location>
        <begin position="73"/>
        <end position="95"/>
    </location>
</feature>
<feature type="transmembrane region" description="Helical" evidence="7">
    <location>
        <begin position="306"/>
        <end position="329"/>
    </location>
</feature>
<keyword evidence="5 7" id="KW-0472">Membrane</keyword>